<evidence type="ECO:0000256" key="1">
    <source>
        <dbReference type="SAM" id="SignalP"/>
    </source>
</evidence>
<dbReference type="PATRIC" id="fig|1305737.6.peg.1357"/>
<evidence type="ECO:0000313" key="3">
    <source>
        <dbReference type="Proteomes" id="UP000050421"/>
    </source>
</evidence>
<reference evidence="2 3" key="1">
    <citation type="submission" date="2015-09" db="EMBL/GenBank/DDBJ databases">
        <title>Identification and resolution of microdiversity through metagenomic sequencing of parallel consortia.</title>
        <authorList>
            <person name="Nelson W.C."/>
            <person name="Romine M.F."/>
            <person name="Lindemann S.R."/>
        </authorList>
    </citation>
    <scope>NUCLEOTIDE SEQUENCE [LARGE SCALE GENOMIC DNA]</scope>
    <source>
        <strain evidence="2">HL-49</strain>
    </source>
</reference>
<name>A0A0P7YEC8_9BACT</name>
<comment type="caution">
    <text evidence="2">The sequence shown here is derived from an EMBL/GenBank/DDBJ whole genome shotgun (WGS) entry which is preliminary data.</text>
</comment>
<dbReference type="Proteomes" id="UP000050421">
    <property type="component" value="Unassembled WGS sequence"/>
</dbReference>
<feature type="chain" id="PRO_5006146232" description="Lipoprotein" evidence="1">
    <location>
        <begin position="22"/>
        <end position="181"/>
    </location>
</feature>
<keyword evidence="1" id="KW-0732">Signal</keyword>
<sequence length="181" mass="20406">MKKSIIILGVFLVLVSFPSLAQNCNQGKNLAKKTWESWGTWNPKLQEGTFNKEVQKLKNSWNSLVSNTGFTIGPRFLEVVGIYQNGTIRGQTSSTFVTPPSFNDKMIIDIYKYAGRAQTSVVICAMDSDGVLTQLESFTFSNGKSRKRKKFTLNNIKGKIIIVAMKNLSVGYRFSYKIRAW</sequence>
<protein>
    <recommendedName>
        <fullName evidence="4">Lipoprotein</fullName>
    </recommendedName>
</protein>
<evidence type="ECO:0000313" key="2">
    <source>
        <dbReference type="EMBL" id="KPQ19232.1"/>
    </source>
</evidence>
<dbReference type="EMBL" id="LJXT01000013">
    <property type="protein sequence ID" value="KPQ19232.1"/>
    <property type="molecule type" value="Genomic_DNA"/>
</dbReference>
<organism evidence="2 3">
    <name type="scientific">Algoriphagus marincola HL-49</name>
    <dbReference type="NCBI Taxonomy" id="1305737"/>
    <lineage>
        <taxon>Bacteria</taxon>
        <taxon>Pseudomonadati</taxon>
        <taxon>Bacteroidota</taxon>
        <taxon>Cytophagia</taxon>
        <taxon>Cytophagales</taxon>
        <taxon>Cyclobacteriaceae</taxon>
        <taxon>Algoriphagus</taxon>
    </lineage>
</organism>
<dbReference type="AlphaFoldDB" id="A0A0P7YEC8"/>
<evidence type="ECO:0008006" key="4">
    <source>
        <dbReference type="Google" id="ProtNLM"/>
    </source>
</evidence>
<proteinExistence type="predicted"/>
<dbReference type="eggNOG" id="ENOG5033WPB">
    <property type="taxonomic scope" value="Bacteria"/>
</dbReference>
<dbReference type="OrthoDB" id="1426543at2"/>
<accession>A0A0P7YEC8</accession>
<feature type="signal peptide" evidence="1">
    <location>
        <begin position="1"/>
        <end position="21"/>
    </location>
</feature>
<gene>
    <name evidence="2" type="ORF">HLUCCX10_03395</name>
</gene>
<dbReference type="STRING" id="1305737.GCA_000526355_02798"/>